<comment type="caution">
    <text evidence="4">The sequence shown here is derived from an EMBL/GenBank/DDBJ whole genome shotgun (WGS) entry which is preliminary data.</text>
</comment>
<feature type="compositionally biased region" description="Basic residues" evidence="3">
    <location>
        <begin position="13"/>
        <end position="23"/>
    </location>
</feature>
<feature type="compositionally biased region" description="Low complexity" evidence="3">
    <location>
        <begin position="428"/>
        <end position="438"/>
    </location>
</feature>
<feature type="compositionally biased region" description="Low complexity" evidence="3">
    <location>
        <begin position="40"/>
        <end position="83"/>
    </location>
</feature>
<dbReference type="PANTHER" id="PTHR47447">
    <property type="entry name" value="OS03G0856100 PROTEIN"/>
    <property type="match status" value="1"/>
</dbReference>
<dbReference type="InterPro" id="IPR002885">
    <property type="entry name" value="PPR_rpt"/>
</dbReference>
<proteinExistence type="predicted"/>
<organism evidence="4 5">
    <name type="scientific">Polarella glacialis</name>
    <name type="common">Dinoflagellate</name>
    <dbReference type="NCBI Taxonomy" id="89957"/>
    <lineage>
        <taxon>Eukaryota</taxon>
        <taxon>Sar</taxon>
        <taxon>Alveolata</taxon>
        <taxon>Dinophyceae</taxon>
        <taxon>Suessiales</taxon>
        <taxon>Suessiaceae</taxon>
        <taxon>Polarella</taxon>
    </lineage>
</organism>
<evidence type="ECO:0000313" key="4">
    <source>
        <dbReference type="EMBL" id="CAE8636052.1"/>
    </source>
</evidence>
<gene>
    <name evidence="4" type="ORF">PGLA1383_LOCUS51592</name>
</gene>
<dbReference type="Pfam" id="PF01535">
    <property type="entry name" value="PPR"/>
    <property type="match status" value="2"/>
</dbReference>
<evidence type="ECO:0000256" key="3">
    <source>
        <dbReference type="SAM" id="MobiDB-lite"/>
    </source>
</evidence>
<sequence>MAMAMASASAPLRRLRLSRRPQKRSMSISGQSQSAGLCSGAGAPTTTSTTSTTTTIPKPTTTKTTTTTTTTTTTATGAPGAASELPLRPSEKMTRIPDPRNLEPPRRPVGLGRDSKGLLSEALLSARDVIRKLQLPRQGDTSTSRTLPSGQGAAIMAAMQKGNCWEEALEVFFSHLWPPAMGDRGVRVADRSAAPYLLSCCNMALNGMEKGKLWKQALQLLADMRQMGVPPDVISLNTTMGVCGRAGFWEISLRLLAEVRASAPPSVKSFGAAISACGRNSQWPHALWLLLTEMPRAGPEGLPVLPTRVACSAAISACAGAGQWEPALWLLGSMLRSRSPSPDVITFNATVTACDRGQQWQRALSVVELMRSQNLEATVITLNATLSACVKGRQWQAALLLFEEMLRQGGAERRGPSALSGGHRHHPQQQQQQQQQPPIGTWPRPDVVSFNCAVSACERAALWERAVWLLFDGRQQCSLRPDNVGYGAAIGACTAGGRPDLALGLFSELQAGGRARGGEDSSSPRGVPLAPDKVAYSAAMVACRRAADWQQAVSLLGELRGRCEADAVAFGAAASACSEGAAWAQALSLLSTMRREQIEPGEANYGAALAAFDWGGQWQRALLLLADMLQRSLRPGRASQWEAALESITWTGLVAHNAAVAACAQARRWEPALRVFAEMQREALEPSGASYGAALLALLAGGRQDEAALLYRQMLQRGVSMEELEELEGVGEPSNMEK</sequence>
<dbReference type="Pfam" id="PF13812">
    <property type="entry name" value="PPR_3"/>
    <property type="match status" value="1"/>
</dbReference>
<dbReference type="Gene3D" id="1.25.40.10">
    <property type="entry name" value="Tetratricopeptide repeat domain"/>
    <property type="match status" value="4"/>
</dbReference>
<dbReference type="EMBL" id="CAJNNV010031401">
    <property type="protein sequence ID" value="CAE8636052.1"/>
    <property type="molecule type" value="Genomic_DNA"/>
</dbReference>
<name>A0A813HEM7_POLGL</name>
<dbReference type="PROSITE" id="PS51375">
    <property type="entry name" value="PPR"/>
    <property type="match status" value="4"/>
</dbReference>
<accession>A0A813HEM7</accession>
<dbReference type="NCBIfam" id="TIGR00756">
    <property type="entry name" value="PPR"/>
    <property type="match status" value="3"/>
</dbReference>
<feature type="compositionally biased region" description="Basic and acidic residues" evidence="3">
    <location>
        <begin position="89"/>
        <end position="106"/>
    </location>
</feature>
<reference evidence="4" key="1">
    <citation type="submission" date="2021-02" db="EMBL/GenBank/DDBJ databases">
        <authorList>
            <person name="Dougan E. K."/>
            <person name="Rhodes N."/>
            <person name="Thang M."/>
            <person name="Chan C."/>
        </authorList>
    </citation>
    <scope>NUCLEOTIDE SEQUENCE</scope>
</reference>
<dbReference type="InterPro" id="IPR011990">
    <property type="entry name" value="TPR-like_helical_dom_sf"/>
</dbReference>
<feature type="repeat" description="PPR" evidence="2">
    <location>
        <begin position="378"/>
        <end position="412"/>
    </location>
</feature>
<protein>
    <recommendedName>
        <fullName evidence="6">Pentatricopeptide repeat-containing protein, chloroplastic</fullName>
    </recommendedName>
</protein>
<feature type="region of interest" description="Disordered" evidence="3">
    <location>
        <begin position="412"/>
        <end position="441"/>
    </location>
</feature>
<feature type="region of interest" description="Disordered" evidence="3">
    <location>
        <begin position="1"/>
        <end position="114"/>
    </location>
</feature>
<feature type="repeat" description="PPR" evidence="2">
    <location>
        <begin position="343"/>
        <end position="377"/>
    </location>
</feature>
<feature type="repeat" description="PPR" evidence="2">
    <location>
        <begin position="652"/>
        <end position="686"/>
    </location>
</feature>
<dbReference type="Proteomes" id="UP000654075">
    <property type="component" value="Unassembled WGS sequence"/>
</dbReference>
<dbReference type="AlphaFoldDB" id="A0A813HEM7"/>
<evidence type="ECO:0008006" key="6">
    <source>
        <dbReference type="Google" id="ProtNLM"/>
    </source>
</evidence>
<evidence type="ECO:0000256" key="2">
    <source>
        <dbReference type="PROSITE-ProRule" id="PRU00708"/>
    </source>
</evidence>
<evidence type="ECO:0000313" key="5">
    <source>
        <dbReference type="Proteomes" id="UP000654075"/>
    </source>
</evidence>
<keyword evidence="5" id="KW-1185">Reference proteome</keyword>
<dbReference type="PANTHER" id="PTHR47447:SF17">
    <property type="entry name" value="OS12G0638900 PROTEIN"/>
    <property type="match status" value="1"/>
</dbReference>
<keyword evidence="1" id="KW-0677">Repeat</keyword>
<feature type="repeat" description="PPR" evidence="2">
    <location>
        <begin position="197"/>
        <end position="231"/>
    </location>
</feature>
<feature type="compositionally biased region" description="Low complexity" evidence="3">
    <location>
        <begin position="1"/>
        <end position="12"/>
    </location>
</feature>
<evidence type="ECO:0000256" key="1">
    <source>
        <dbReference type="ARBA" id="ARBA00022737"/>
    </source>
</evidence>
<feature type="compositionally biased region" description="Polar residues" evidence="3">
    <location>
        <begin position="24"/>
        <end position="36"/>
    </location>
</feature>